<feature type="domain" description="Retrotransposon gag" evidence="2">
    <location>
        <begin position="210"/>
        <end position="297"/>
    </location>
</feature>
<evidence type="ECO:0000259" key="2">
    <source>
        <dbReference type="Pfam" id="PF03732"/>
    </source>
</evidence>
<dbReference type="AlphaFoldDB" id="A0A2U1N2Q3"/>
<proteinExistence type="predicted"/>
<evidence type="ECO:0000256" key="1">
    <source>
        <dbReference type="SAM" id="MobiDB-lite"/>
    </source>
</evidence>
<feature type="region of interest" description="Disordered" evidence="1">
    <location>
        <begin position="352"/>
        <end position="380"/>
    </location>
</feature>
<evidence type="ECO:0000313" key="3">
    <source>
        <dbReference type="EMBL" id="PWA67746.1"/>
    </source>
</evidence>
<protein>
    <submittedName>
        <fullName evidence="3">Ankyrin repeat-containing protein</fullName>
    </submittedName>
</protein>
<keyword evidence="4" id="KW-1185">Reference proteome</keyword>
<evidence type="ECO:0000313" key="4">
    <source>
        <dbReference type="Proteomes" id="UP000245207"/>
    </source>
</evidence>
<sequence>MTNKKVAELDEEVSAYKIENNARFDALEKKFDDGIGRLDAGIAAIKEELKQLILGKPTQVETMPQVTKSATKVGPYIPPIHRHNEALRREYDDLGFELHTHTLESSSTMGKNHRVSFFEKEGSVKTDARKVNDLHEDQFKQHTDGGSTFVNGMQPTGFGRGFGTEPQTTLDRGTHQNAEHRMRKLKMPIFEGDDAHGWIYRVERYFEVQAALCLEGEALAWYRWYEQQEPFDSWDHLKEELLDRFQVTKEGNLYQQFLSILQTGTVRDYRSLFEKLAGQLTGISQKVLYSTFIKGLKSEIRSGLWILEPTGLRDAMRLAQVIEDNQMTGRSNSGSWLAGKSSYNPGQTVTKTVGDTSSRMSSSLFGSQNSKSMEEEREVEDVDHAHLDVIEIQADFR</sequence>
<name>A0A2U1N2Q3_ARTAN</name>
<dbReference type="Proteomes" id="UP000245207">
    <property type="component" value="Unassembled WGS sequence"/>
</dbReference>
<dbReference type="InterPro" id="IPR005162">
    <property type="entry name" value="Retrotrans_gag_dom"/>
</dbReference>
<comment type="caution">
    <text evidence="3">The sequence shown here is derived from an EMBL/GenBank/DDBJ whole genome shotgun (WGS) entry which is preliminary data.</text>
</comment>
<dbReference type="Pfam" id="PF03732">
    <property type="entry name" value="Retrotrans_gag"/>
    <property type="match status" value="1"/>
</dbReference>
<accession>A0A2U1N2Q3</accession>
<organism evidence="3 4">
    <name type="scientific">Artemisia annua</name>
    <name type="common">Sweet wormwood</name>
    <dbReference type="NCBI Taxonomy" id="35608"/>
    <lineage>
        <taxon>Eukaryota</taxon>
        <taxon>Viridiplantae</taxon>
        <taxon>Streptophyta</taxon>
        <taxon>Embryophyta</taxon>
        <taxon>Tracheophyta</taxon>
        <taxon>Spermatophyta</taxon>
        <taxon>Magnoliopsida</taxon>
        <taxon>eudicotyledons</taxon>
        <taxon>Gunneridae</taxon>
        <taxon>Pentapetalae</taxon>
        <taxon>asterids</taxon>
        <taxon>campanulids</taxon>
        <taxon>Asterales</taxon>
        <taxon>Asteraceae</taxon>
        <taxon>Asteroideae</taxon>
        <taxon>Anthemideae</taxon>
        <taxon>Artemisiinae</taxon>
        <taxon>Artemisia</taxon>
    </lineage>
</organism>
<reference evidence="3 4" key="1">
    <citation type="journal article" date="2018" name="Mol. Plant">
        <title>The genome of Artemisia annua provides insight into the evolution of Asteraceae family and artemisinin biosynthesis.</title>
        <authorList>
            <person name="Shen Q."/>
            <person name="Zhang L."/>
            <person name="Liao Z."/>
            <person name="Wang S."/>
            <person name="Yan T."/>
            <person name="Shi P."/>
            <person name="Liu M."/>
            <person name="Fu X."/>
            <person name="Pan Q."/>
            <person name="Wang Y."/>
            <person name="Lv Z."/>
            <person name="Lu X."/>
            <person name="Zhang F."/>
            <person name="Jiang W."/>
            <person name="Ma Y."/>
            <person name="Chen M."/>
            <person name="Hao X."/>
            <person name="Li L."/>
            <person name="Tang Y."/>
            <person name="Lv G."/>
            <person name="Zhou Y."/>
            <person name="Sun X."/>
            <person name="Brodelius P.E."/>
            <person name="Rose J.K.C."/>
            <person name="Tang K."/>
        </authorList>
    </citation>
    <scope>NUCLEOTIDE SEQUENCE [LARGE SCALE GENOMIC DNA]</scope>
    <source>
        <strain evidence="4">cv. Huhao1</strain>
        <tissue evidence="3">Leaf</tissue>
    </source>
</reference>
<gene>
    <name evidence="3" type="ORF">CTI12_AA315060</name>
</gene>
<dbReference type="EMBL" id="PKPP01003768">
    <property type="protein sequence ID" value="PWA67746.1"/>
    <property type="molecule type" value="Genomic_DNA"/>
</dbReference>
<dbReference type="OrthoDB" id="1749511at2759"/>
<feature type="compositionally biased region" description="Polar residues" evidence="1">
    <location>
        <begin position="352"/>
        <end position="371"/>
    </location>
</feature>